<evidence type="ECO:0000256" key="1">
    <source>
        <dbReference type="ARBA" id="ARBA00007957"/>
    </source>
</evidence>
<feature type="binding site" evidence="7">
    <location>
        <position position="118"/>
    </location>
    <ligand>
        <name>Zn(2+)</name>
        <dbReference type="ChEBI" id="CHEBI:29105"/>
    </ligand>
</feature>
<dbReference type="AlphaFoldDB" id="A0AAU9E0S6"/>
<dbReference type="EMBL" id="AP027060">
    <property type="protein sequence ID" value="BDU51530.1"/>
    <property type="molecule type" value="Genomic_DNA"/>
</dbReference>
<name>A0AAU9E0S6_9FUSO</name>
<geneLocation type="plasmid" evidence="9 10">
    <name>pHIC</name>
</geneLocation>
<dbReference type="KEGG" id="haby:HLVA_20990"/>
<keyword evidence="3 7" id="KW-0862">Zinc</keyword>
<evidence type="ECO:0000313" key="9">
    <source>
        <dbReference type="EMBL" id="BDU51530.1"/>
    </source>
</evidence>
<dbReference type="InterPro" id="IPR036388">
    <property type="entry name" value="WH-like_DNA-bd_sf"/>
</dbReference>
<dbReference type="CDD" id="cd07153">
    <property type="entry name" value="Fur_like"/>
    <property type="match status" value="1"/>
</dbReference>
<protein>
    <submittedName>
        <fullName evidence="9">Transcriptional repressor</fullName>
    </submittedName>
</protein>
<keyword evidence="2" id="KW-0678">Repressor</keyword>
<keyword evidence="5" id="KW-0238">DNA-binding</keyword>
<accession>A0AAU9E0S6</accession>
<keyword evidence="10" id="KW-1185">Reference proteome</keyword>
<dbReference type="Gene3D" id="1.10.10.10">
    <property type="entry name" value="Winged helix-like DNA-binding domain superfamily/Winged helix DNA-binding domain"/>
    <property type="match status" value="1"/>
</dbReference>
<evidence type="ECO:0000256" key="6">
    <source>
        <dbReference type="ARBA" id="ARBA00023163"/>
    </source>
</evidence>
<keyword evidence="7" id="KW-0479">Metal-binding</keyword>
<comment type="similarity">
    <text evidence="1">Belongs to the Fur family.</text>
</comment>
<dbReference type="InterPro" id="IPR036390">
    <property type="entry name" value="WH_DNA-bd_sf"/>
</dbReference>
<keyword evidence="6" id="KW-0804">Transcription</keyword>
<dbReference type="SUPFAM" id="SSF46785">
    <property type="entry name" value="Winged helix' DNA-binding domain"/>
    <property type="match status" value="1"/>
</dbReference>
<keyword evidence="9" id="KW-0614">Plasmid</keyword>
<comment type="cofactor">
    <cofactor evidence="8">
        <name>Mn(2+)</name>
        <dbReference type="ChEBI" id="CHEBI:29035"/>
    </cofactor>
    <cofactor evidence="8">
        <name>Fe(2+)</name>
        <dbReference type="ChEBI" id="CHEBI:29033"/>
    </cofactor>
    <text evidence="8">Binds 1 Mn(2+) or Fe(2+) ion per subunit.</text>
</comment>
<dbReference type="RefSeq" id="WP_307905614.1">
    <property type="nucleotide sequence ID" value="NZ_AP027060.1"/>
</dbReference>
<dbReference type="GO" id="GO:0008270">
    <property type="term" value="F:zinc ion binding"/>
    <property type="evidence" value="ECO:0007669"/>
    <property type="project" value="TreeGrafter"/>
</dbReference>
<dbReference type="Proteomes" id="UP001321582">
    <property type="component" value="Plasmid pHIC"/>
</dbReference>
<gene>
    <name evidence="9" type="ORF">HLVA_20990</name>
</gene>
<evidence type="ECO:0000313" key="10">
    <source>
        <dbReference type="Proteomes" id="UP001321582"/>
    </source>
</evidence>
<dbReference type="Pfam" id="PF01475">
    <property type="entry name" value="FUR"/>
    <property type="match status" value="1"/>
</dbReference>
<reference evidence="9 10" key="1">
    <citation type="submission" date="2022-11" db="EMBL/GenBank/DDBJ databases">
        <title>Haliovirga abyssi gen. nov., sp. nov., a mesophilic fermentative bacterium isolated from the Iheya North hydrothermal field and the proposal of Haliovirgaceae fam. nov.</title>
        <authorList>
            <person name="Miyazaki U."/>
            <person name="Tame A."/>
            <person name="Miyazaki J."/>
            <person name="Takai K."/>
            <person name="Sawayama S."/>
            <person name="Kitajima M."/>
            <person name="Okamoto A."/>
            <person name="Nakagawa S."/>
        </authorList>
    </citation>
    <scope>NUCLEOTIDE SEQUENCE [LARGE SCALE GENOMIC DNA]</scope>
    <source>
        <strain evidence="9 10">IC12</strain>
        <plasmid evidence="9 10">pHIC</plasmid>
    </source>
</reference>
<dbReference type="GO" id="GO:0045892">
    <property type="term" value="P:negative regulation of DNA-templated transcription"/>
    <property type="evidence" value="ECO:0007669"/>
    <property type="project" value="TreeGrafter"/>
</dbReference>
<feature type="binding site" evidence="8">
    <location>
        <position position="107"/>
    </location>
    <ligand>
        <name>Fe cation</name>
        <dbReference type="ChEBI" id="CHEBI:24875"/>
    </ligand>
</feature>
<comment type="cofactor">
    <cofactor evidence="7">
        <name>Zn(2+)</name>
        <dbReference type="ChEBI" id="CHEBI:29105"/>
    </cofactor>
    <text evidence="7">Binds 1 zinc ion per subunit.</text>
</comment>
<feature type="binding site" evidence="7">
    <location>
        <position position="115"/>
    </location>
    <ligand>
        <name>Zn(2+)</name>
        <dbReference type="ChEBI" id="CHEBI:29105"/>
    </ligand>
</feature>
<evidence type="ECO:0000256" key="8">
    <source>
        <dbReference type="PIRSR" id="PIRSR602481-2"/>
    </source>
</evidence>
<keyword evidence="4" id="KW-0805">Transcription regulation</keyword>
<dbReference type="InterPro" id="IPR043135">
    <property type="entry name" value="Fur_C"/>
</dbReference>
<evidence type="ECO:0000256" key="7">
    <source>
        <dbReference type="PIRSR" id="PIRSR602481-1"/>
    </source>
</evidence>
<sequence length="131" mass="15168">MIKLTENRKEIFNIIKSSKKPISAKVIQSKIKDKLDCSTVYRTLEFLTKKQIINSVSFKGKSFYYYGTGGHFLFCKECGEIIAFDQCIIGDLESKIEDKFNYKITNHVLYFQGYCSKCYAAYQKKHGGQEL</sequence>
<evidence type="ECO:0000256" key="2">
    <source>
        <dbReference type="ARBA" id="ARBA00022491"/>
    </source>
</evidence>
<dbReference type="GO" id="GO:0000976">
    <property type="term" value="F:transcription cis-regulatory region binding"/>
    <property type="evidence" value="ECO:0007669"/>
    <property type="project" value="TreeGrafter"/>
</dbReference>
<dbReference type="GO" id="GO:1900376">
    <property type="term" value="P:regulation of secondary metabolite biosynthetic process"/>
    <property type="evidence" value="ECO:0007669"/>
    <property type="project" value="TreeGrafter"/>
</dbReference>
<dbReference type="GO" id="GO:0003700">
    <property type="term" value="F:DNA-binding transcription factor activity"/>
    <property type="evidence" value="ECO:0007669"/>
    <property type="project" value="InterPro"/>
</dbReference>
<dbReference type="Gene3D" id="3.30.1490.190">
    <property type="match status" value="1"/>
</dbReference>
<organism evidence="9 10">
    <name type="scientific">Haliovirga abyssi</name>
    <dbReference type="NCBI Taxonomy" id="2996794"/>
    <lineage>
        <taxon>Bacteria</taxon>
        <taxon>Fusobacteriati</taxon>
        <taxon>Fusobacteriota</taxon>
        <taxon>Fusobacteriia</taxon>
        <taxon>Fusobacteriales</taxon>
        <taxon>Haliovirgaceae</taxon>
        <taxon>Haliovirga</taxon>
    </lineage>
</organism>
<dbReference type="PANTHER" id="PTHR33202">
    <property type="entry name" value="ZINC UPTAKE REGULATION PROTEIN"/>
    <property type="match status" value="1"/>
</dbReference>
<evidence type="ECO:0000256" key="5">
    <source>
        <dbReference type="ARBA" id="ARBA00023125"/>
    </source>
</evidence>
<evidence type="ECO:0000256" key="4">
    <source>
        <dbReference type="ARBA" id="ARBA00023015"/>
    </source>
</evidence>
<feature type="binding site" evidence="7">
    <location>
        <position position="75"/>
    </location>
    <ligand>
        <name>Zn(2+)</name>
        <dbReference type="ChEBI" id="CHEBI:29105"/>
    </ligand>
</feature>
<keyword evidence="8" id="KW-0408">Iron</keyword>
<evidence type="ECO:0000256" key="3">
    <source>
        <dbReference type="ARBA" id="ARBA00022833"/>
    </source>
</evidence>
<dbReference type="InterPro" id="IPR002481">
    <property type="entry name" value="FUR"/>
</dbReference>
<proteinExistence type="inferred from homology"/>
<feature type="binding site" evidence="7">
    <location>
        <position position="78"/>
    </location>
    <ligand>
        <name>Zn(2+)</name>
        <dbReference type="ChEBI" id="CHEBI:29105"/>
    </ligand>
</feature>
<dbReference type="PANTHER" id="PTHR33202:SF7">
    <property type="entry name" value="FERRIC UPTAKE REGULATION PROTEIN"/>
    <property type="match status" value="1"/>
</dbReference>